<evidence type="ECO:0000313" key="7">
    <source>
        <dbReference type="EMBL" id="KAH9379777.1"/>
    </source>
</evidence>
<dbReference type="PANTHER" id="PTHR10736">
    <property type="entry name" value="BESTROPHIN"/>
    <property type="match status" value="1"/>
</dbReference>
<dbReference type="Pfam" id="PF01062">
    <property type="entry name" value="Bestrophin"/>
    <property type="match status" value="1"/>
</dbReference>
<accession>A0A9J6GY65</accession>
<dbReference type="VEuPathDB" id="VectorBase:HLOH_040284"/>
<comment type="similarity">
    <text evidence="5 6">Belongs to the anion channel-forming bestrophin (TC 1.A.46) family. Calcium-sensitive chloride channel subfamily.</text>
</comment>
<keyword evidence="4" id="KW-0472">Membrane</keyword>
<name>A0A9J6GY65_HAELO</name>
<gene>
    <name evidence="7" type="ORF">HPB48_020419</name>
</gene>
<keyword evidence="2" id="KW-0812">Transmembrane</keyword>
<comment type="function">
    <text evidence="6">Forms chloride channels.</text>
</comment>
<reference evidence="7 8" key="1">
    <citation type="journal article" date="2020" name="Cell">
        <title>Large-Scale Comparative Analyses of Tick Genomes Elucidate Their Genetic Diversity and Vector Capacities.</title>
        <authorList>
            <consortium name="Tick Genome and Microbiome Consortium (TIGMIC)"/>
            <person name="Jia N."/>
            <person name="Wang J."/>
            <person name="Shi W."/>
            <person name="Du L."/>
            <person name="Sun Y."/>
            <person name="Zhan W."/>
            <person name="Jiang J.F."/>
            <person name="Wang Q."/>
            <person name="Zhang B."/>
            <person name="Ji P."/>
            <person name="Bell-Sakyi L."/>
            <person name="Cui X.M."/>
            <person name="Yuan T.T."/>
            <person name="Jiang B.G."/>
            <person name="Yang W.F."/>
            <person name="Lam T.T."/>
            <person name="Chang Q.C."/>
            <person name="Ding S.J."/>
            <person name="Wang X.J."/>
            <person name="Zhu J.G."/>
            <person name="Ruan X.D."/>
            <person name="Zhao L."/>
            <person name="Wei J.T."/>
            <person name="Ye R.Z."/>
            <person name="Que T.C."/>
            <person name="Du C.H."/>
            <person name="Zhou Y.H."/>
            <person name="Cheng J.X."/>
            <person name="Dai P.F."/>
            <person name="Guo W.B."/>
            <person name="Han X.H."/>
            <person name="Huang E.J."/>
            <person name="Li L.F."/>
            <person name="Wei W."/>
            <person name="Gao Y.C."/>
            <person name="Liu J.Z."/>
            <person name="Shao H.Z."/>
            <person name="Wang X."/>
            <person name="Wang C.C."/>
            <person name="Yang T.C."/>
            <person name="Huo Q.B."/>
            <person name="Li W."/>
            <person name="Chen H.Y."/>
            <person name="Chen S.E."/>
            <person name="Zhou L.G."/>
            <person name="Ni X.B."/>
            <person name="Tian J.H."/>
            <person name="Sheng Y."/>
            <person name="Liu T."/>
            <person name="Pan Y.S."/>
            <person name="Xia L.Y."/>
            <person name="Li J."/>
            <person name="Zhao F."/>
            <person name="Cao W.C."/>
        </authorList>
    </citation>
    <scope>NUCLEOTIDE SEQUENCE [LARGE SCALE GENOMIC DNA]</scope>
    <source>
        <strain evidence="7">HaeL-2018</strain>
    </source>
</reference>
<comment type="subcellular location">
    <subcellularLocation>
        <location evidence="6">Cell membrane</location>
        <topology evidence="6">Multi-pass membrane protein</topology>
    </subcellularLocation>
    <subcellularLocation>
        <location evidence="1">Membrane</location>
    </subcellularLocation>
</comment>
<dbReference type="OMA" id="MKCCCPS"/>
<evidence type="ECO:0000256" key="2">
    <source>
        <dbReference type="ARBA" id="ARBA00022692"/>
    </source>
</evidence>
<proteinExistence type="inferred from homology"/>
<dbReference type="GO" id="GO:0005886">
    <property type="term" value="C:plasma membrane"/>
    <property type="evidence" value="ECO:0007669"/>
    <property type="project" value="UniProtKB-SubCell"/>
</dbReference>
<dbReference type="GO" id="GO:0005254">
    <property type="term" value="F:chloride channel activity"/>
    <property type="evidence" value="ECO:0007669"/>
    <property type="project" value="UniProtKB-KW"/>
</dbReference>
<dbReference type="InterPro" id="IPR021134">
    <property type="entry name" value="Bestrophin-like"/>
</dbReference>
<keyword evidence="6" id="KW-1003">Cell membrane</keyword>
<evidence type="ECO:0000256" key="5">
    <source>
        <dbReference type="ARBA" id="ARBA00034769"/>
    </source>
</evidence>
<dbReference type="Proteomes" id="UP000821853">
    <property type="component" value="Chromosome 8"/>
</dbReference>
<evidence type="ECO:0000256" key="4">
    <source>
        <dbReference type="ARBA" id="ARBA00023136"/>
    </source>
</evidence>
<dbReference type="OrthoDB" id="6503548at2759"/>
<dbReference type="AlphaFoldDB" id="A0A9J6GY65"/>
<comment type="caution">
    <text evidence="7">The sequence shown here is derived from an EMBL/GenBank/DDBJ whole genome shotgun (WGS) entry which is preliminary data.</text>
</comment>
<keyword evidence="6" id="KW-0406">Ion transport</keyword>
<keyword evidence="6" id="KW-0868">Chloride</keyword>
<organism evidence="7 8">
    <name type="scientific">Haemaphysalis longicornis</name>
    <name type="common">Bush tick</name>
    <dbReference type="NCBI Taxonomy" id="44386"/>
    <lineage>
        <taxon>Eukaryota</taxon>
        <taxon>Metazoa</taxon>
        <taxon>Ecdysozoa</taxon>
        <taxon>Arthropoda</taxon>
        <taxon>Chelicerata</taxon>
        <taxon>Arachnida</taxon>
        <taxon>Acari</taxon>
        <taxon>Parasitiformes</taxon>
        <taxon>Ixodida</taxon>
        <taxon>Ixodoidea</taxon>
        <taxon>Ixodidae</taxon>
        <taxon>Haemaphysalinae</taxon>
        <taxon>Haemaphysalis</taxon>
    </lineage>
</organism>
<dbReference type="GO" id="GO:0034707">
    <property type="term" value="C:chloride channel complex"/>
    <property type="evidence" value="ECO:0007669"/>
    <property type="project" value="UniProtKB-KW"/>
</dbReference>
<keyword evidence="3" id="KW-1133">Transmembrane helix</keyword>
<keyword evidence="6" id="KW-0869">Chloride channel</keyword>
<evidence type="ECO:0000256" key="3">
    <source>
        <dbReference type="ARBA" id="ARBA00022989"/>
    </source>
</evidence>
<evidence type="ECO:0000256" key="1">
    <source>
        <dbReference type="ARBA" id="ARBA00004370"/>
    </source>
</evidence>
<keyword evidence="6" id="KW-0813">Transport</keyword>
<dbReference type="EMBL" id="JABSTR010000010">
    <property type="protein sequence ID" value="KAH9379777.1"/>
    <property type="molecule type" value="Genomic_DNA"/>
</dbReference>
<protein>
    <recommendedName>
        <fullName evidence="6">Bestrophin homolog</fullName>
    </recommendedName>
</protein>
<evidence type="ECO:0000256" key="6">
    <source>
        <dbReference type="RuleBase" id="RU363126"/>
    </source>
</evidence>
<evidence type="ECO:0000313" key="8">
    <source>
        <dbReference type="Proteomes" id="UP000821853"/>
    </source>
</evidence>
<sequence length="127" mass="14633">MTVTYTAEVATSKGFGCFWRLLLRFFEHVCVYCGNFADLIPVSFVLGFYVSVVVKRWWDCFSSIPWPDSLAFFVSTFLHGQDERGRLMRRTIMRYANLSSIITLRCISPPVKKRFPTLEHLVDAGPP</sequence>
<dbReference type="InterPro" id="IPR000615">
    <property type="entry name" value="Bestrophin"/>
</dbReference>
<keyword evidence="8" id="KW-1185">Reference proteome</keyword>
<dbReference type="PANTHER" id="PTHR10736:SF65">
    <property type="entry name" value="BESTROPHIN 1, ISOFORM C-RELATED"/>
    <property type="match status" value="1"/>
</dbReference>
<keyword evidence="6" id="KW-0407">Ion channel</keyword>